<dbReference type="GO" id="GO:0003924">
    <property type="term" value="F:GTPase activity"/>
    <property type="evidence" value="ECO:0007669"/>
    <property type="project" value="InterPro"/>
</dbReference>
<dbReference type="Gene3D" id="3.40.50.300">
    <property type="entry name" value="P-loop containing nucleotide triphosphate hydrolases"/>
    <property type="match status" value="2"/>
</dbReference>
<name>A0A150F9G0_9BACI</name>
<keyword evidence="6" id="KW-0175">Coiled coil</keyword>
<dbReference type="PANTHER" id="PTHR10465:SF0">
    <property type="entry name" value="SARCALUMENIN"/>
    <property type="match status" value="1"/>
</dbReference>
<feature type="domain" description="Dynamin N-terminal" evidence="7">
    <location>
        <begin position="616"/>
        <end position="839"/>
    </location>
</feature>
<keyword evidence="9" id="KW-1185">Reference proteome</keyword>
<accession>A0A150F9G0</accession>
<protein>
    <recommendedName>
        <fullName evidence="7">Dynamin N-terminal domain-containing protein</fullName>
    </recommendedName>
</protein>
<evidence type="ECO:0000256" key="4">
    <source>
        <dbReference type="ARBA" id="ARBA00023134"/>
    </source>
</evidence>
<dbReference type="Proteomes" id="UP000075430">
    <property type="component" value="Unassembled WGS sequence"/>
</dbReference>
<dbReference type="AlphaFoldDB" id="A0A150F9G0"/>
<evidence type="ECO:0000256" key="6">
    <source>
        <dbReference type="SAM" id="Coils"/>
    </source>
</evidence>
<keyword evidence="3" id="KW-0378">Hydrolase</keyword>
<comment type="caution">
    <text evidence="8">The sequence shown here is derived from an EMBL/GenBank/DDBJ whole genome shotgun (WGS) entry which is preliminary data.</text>
</comment>
<dbReference type="InterPro" id="IPR045063">
    <property type="entry name" value="Dynamin_N"/>
</dbReference>
<dbReference type="STRING" id="1793963.AXI58_11880"/>
<dbReference type="PANTHER" id="PTHR10465">
    <property type="entry name" value="TRANSMEMBRANE GTPASE FZO1"/>
    <property type="match status" value="1"/>
</dbReference>
<feature type="domain" description="Dynamin N-terminal" evidence="7">
    <location>
        <begin position="47"/>
        <end position="201"/>
    </location>
</feature>
<evidence type="ECO:0000256" key="3">
    <source>
        <dbReference type="ARBA" id="ARBA00022801"/>
    </source>
</evidence>
<evidence type="ECO:0000313" key="9">
    <source>
        <dbReference type="Proteomes" id="UP000075430"/>
    </source>
</evidence>
<reference evidence="9" key="1">
    <citation type="submission" date="2016-02" db="EMBL/GenBank/DDBJ databases">
        <authorList>
            <person name="Dunlap C."/>
        </authorList>
    </citation>
    <scope>NUCLEOTIDE SEQUENCE [LARGE SCALE GENOMIC DNA]</scope>
    <source>
        <strain evidence="9">NRRL B-41092</strain>
    </source>
</reference>
<feature type="coiled-coil region" evidence="6">
    <location>
        <begin position="298"/>
        <end position="336"/>
    </location>
</feature>
<dbReference type="GO" id="GO:0005525">
    <property type="term" value="F:GTP binding"/>
    <property type="evidence" value="ECO:0007669"/>
    <property type="project" value="UniProtKB-KW"/>
</dbReference>
<feature type="coiled-coil region" evidence="6">
    <location>
        <begin position="910"/>
        <end position="955"/>
    </location>
</feature>
<dbReference type="CDD" id="cd00882">
    <property type="entry name" value="Ras_like_GTPase"/>
    <property type="match status" value="1"/>
</dbReference>
<dbReference type="RefSeq" id="WP_061521013.1">
    <property type="nucleotide sequence ID" value="NZ_JARLZY010000025.1"/>
</dbReference>
<dbReference type="OrthoDB" id="5477114at2"/>
<evidence type="ECO:0000259" key="7">
    <source>
        <dbReference type="Pfam" id="PF00350"/>
    </source>
</evidence>
<dbReference type="GO" id="GO:0016020">
    <property type="term" value="C:membrane"/>
    <property type="evidence" value="ECO:0007669"/>
    <property type="project" value="UniProtKB-SubCell"/>
</dbReference>
<dbReference type="InterPro" id="IPR027094">
    <property type="entry name" value="Mitofusin_fam"/>
</dbReference>
<dbReference type="CDD" id="cd09912">
    <property type="entry name" value="DLP_2"/>
    <property type="match status" value="2"/>
</dbReference>
<proteinExistence type="predicted"/>
<evidence type="ECO:0000256" key="5">
    <source>
        <dbReference type="ARBA" id="ARBA00023136"/>
    </source>
</evidence>
<comment type="subcellular location">
    <subcellularLocation>
        <location evidence="1">Membrane</location>
    </subcellularLocation>
</comment>
<sequence>MTEERHNEEIFSRTGALYEQLLDNHDEKRANQLAAIMKKAADEEVYIAFTGHYSAGKSSLLNTLLGEDILPTSPIPTSANLVVIRNGENRVVLHTTDGAYAEMKGSYDKEEVQRFCKDGDQIETVEVFAPYKEAEPYVAYIDTPGIDSTDEAHFLSAASILHQADALFYVVHYNHVHSEENIMFLRSIKDRIPNLFLIVNQIDRHDETETRFEDYREQVENMLEGEGIPKESLFFTSVTEPDHPLNGLENLKTHLKQLNREAKANLRPLTEQKIAHLVKEHTDMLEKDAKSGAVSEHFDKQDELVRSLQQKLEKTSRQAEEAERDLKTEVQNILQNANLTPFEMRELASAYLESQQPSFKTGFFFSKAKTAAEKEKRQTEFFADIRKRTEGEADWHIIDTFSKAAKRYEADSDDLIMKIQAYRTPLSEDIMKRAVKQGAAFSAEYVLTYTKDLADMIRREAKRRTAELAEELTAYIRAKNNPRAEDLQKQITEEWKTREELAQAAEEERHAEEKAARVRALWEQKGSAGYKGSRDWFTQKKRAVSAPVQKQEPEQPVPLEDINPEKSELKELPLKEQVQRFYQLTGILESSSMLAKQVAAFQSRIKRLENRQFTLALFGGFSSGKSSFANALIGEHVLPSSPTPTTATINKITKPQNGKKHKTADIIFKTEEELHAEMLQLTELKEADVKGLSLKEKWQNAVKKGKVPHDLVQTVRTIIKAYDTYEDPIRKQLTLTVPVEELKPYVAEESSACAVKEVTVYYDSPLTDKGITIVDTPGASSMNKRHTELAFQYIKDADAFFYMTYYQHSFSKGDRSFLRKLGLVKESFGMDKMFFVINAADLAKTESELETVKDYVRSELLKEGIHRPKLYHVSSKEELAGKKEAYYNRFSDVKAGLARFIEEDLMRASAAQLKTEANKLCETVEQLHESLYQSAEEKEKKKQRLQASFEKALADISKRRTSEVIIRKVIKDTEEQLYHIKQRLSLYANDMLKTAFHPGLQNGEWKENIAGALKEALNEFQFEYIQEMKTLDIRMTGFIESHVTEEWMEDCRKKLLEDGFFSIYVSGENEFAIQLKEIAPYIEPSEFTRHLKEVKSPKQFFEQNGKEAFTEGLRLHLQKVTENWLKKERESLVARYTEHVKQLQKDIADKSLSQIKEQQDTYLQGLTESGSDGEIERLFQTSKAWKNQDEMMKI</sequence>
<keyword evidence="5" id="KW-0472">Membrane</keyword>
<keyword evidence="2" id="KW-0547">Nucleotide-binding</keyword>
<dbReference type="EMBL" id="LSBA01000006">
    <property type="protein sequence ID" value="KXZ21649.1"/>
    <property type="molecule type" value="Genomic_DNA"/>
</dbReference>
<evidence type="ECO:0000256" key="2">
    <source>
        <dbReference type="ARBA" id="ARBA00022741"/>
    </source>
</evidence>
<evidence type="ECO:0000313" key="8">
    <source>
        <dbReference type="EMBL" id="KXZ21649.1"/>
    </source>
</evidence>
<dbReference type="SUPFAM" id="SSF52540">
    <property type="entry name" value="P-loop containing nucleoside triphosphate hydrolases"/>
    <property type="match status" value="2"/>
</dbReference>
<evidence type="ECO:0000256" key="1">
    <source>
        <dbReference type="ARBA" id="ARBA00004370"/>
    </source>
</evidence>
<dbReference type="Pfam" id="PF00350">
    <property type="entry name" value="Dynamin_N"/>
    <property type="match status" value="2"/>
</dbReference>
<dbReference type="InterPro" id="IPR027417">
    <property type="entry name" value="P-loop_NTPase"/>
</dbReference>
<organism evidence="8 9">
    <name type="scientific">Bacillus nakamurai</name>
    <dbReference type="NCBI Taxonomy" id="1793963"/>
    <lineage>
        <taxon>Bacteria</taxon>
        <taxon>Bacillati</taxon>
        <taxon>Bacillota</taxon>
        <taxon>Bacilli</taxon>
        <taxon>Bacillales</taxon>
        <taxon>Bacillaceae</taxon>
        <taxon>Bacillus</taxon>
    </lineage>
</organism>
<gene>
    <name evidence="8" type="ORF">AXI58_11880</name>
</gene>
<keyword evidence="4" id="KW-0342">GTP-binding</keyword>